<evidence type="ECO:0000313" key="2">
    <source>
        <dbReference type="Proteomes" id="UP000324800"/>
    </source>
</evidence>
<dbReference type="AlphaFoldDB" id="A0A5J4UG70"/>
<protein>
    <submittedName>
        <fullName evidence="1">Uncharacterized protein</fullName>
    </submittedName>
</protein>
<evidence type="ECO:0000313" key="1">
    <source>
        <dbReference type="EMBL" id="KAA6369081.1"/>
    </source>
</evidence>
<proteinExistence type="predicted"/>
<organism evidence="1 2">
    <name type="scientific">Streblomastix strix</name>
    <dbReference type="NCBI Taxonomy" id="222440"/>
    <lineage>
        <taxon>Eukaryota</taxon>
        <taxon>Metamonada</taxon>
        <taxon>Preaxostyla</taxon>
        <taxon>Oxymonadida</taxon>
        <taxon>Streblomastigidae</taxon>
        <taxon>Streblomastix</taxon>
    </lineage>
</organism>
<dbReference type="EMBL" id="SNRW01016720">
    <property type="protein sequence ID" value="KAA6369081.1"/>
    <property type="molecule type" value="Genomic_DNA"/>
</dbReference>
<gene>
    <name evidence="1" type="ORF">EZS28_035392</name>
</gene>
<accession>A0A5J4UG70</accession>
<comment type="caution">
    <text evidence="1">The sequence shown here is derived from an EMBL/GenBank/DDBJ whole genome shotgun (WGS) entry which is preliminary data.</text>
</comment>
<dbReference type="Proteomes" id="UP000324800">
    <property type="component" value="Unassembled WGS sequence"/>
</dbReference>
<name>A0A5J4UG70_9EUKA</name>
<sequence length="159" mass="18555">MLFGSFLQATDDEVYQILSGTKLVEILNYIFENHPLNQITDPGFKSTPFTDPHPYFDEFEKLNRTQDLYKLFSKRSGVHLFKDKTTISIGCLYRSQEIPDNKMRKDIIDSIKTIAKDEVDREYQKEAIQVLKGLSMNEANRMEIEENDFIITESQDDSE</sequence>
<reference evidence="1 2" key="1">
    <citation type="submission" date="2019-03" db="EMBL/GenBank/DDBJ databases">
        <title>Single cell metagenomics reveals metabolic interactions within the superorganism composed of flagellate Streblomastix strix and complex community of Bacteroidetes bacteria on its surface.</title>
        <authorList>
            <person name="Treitli S.C."/>
            <person name="Kolisko M."/>
            <person name="Husnik F."/>
            <person name="Keeling P."/>
            <person name="Hampl V."/>
        </authorList>
    </citation>
    <scope>NUCLEOTIDE SEQUENCE [LARGE SCALE GENOMIC DNA]</scope>
    <source>
        <strain evidence="1">ST1C</strain>
    </source>
</reference>